<dbReference type="InterPro" id="IPR012340">
    <property type="entry name" value="NA-bd_OB-fold"/>
</dbReference>
<evidence type="ECO:0000256" key="5">
    <source>
        <dbReference type="ARBA" id="ARBA00022801"/>
    </source>
</evidence>
<evidence type="ECO:0000256" key="3">
    <source>
        <dbReference type="ARBA" id="ARBA00022723"/>
    </source>
</evidence>
<dbReference type="InterPro" id="IPR019307">
    <property type="entry name" value="RNA-bd_AU-1/RNase_E/G"/>
</dbReference>
<organism evidence="9">
    <name type="scientific">marine metagenome</name>
    <dbReference type="NCBI Taxonomy" id="408172"/>
    <lineage>
        <taxon>unclassified sequences</taxon>
        <taxon>metagenomes</taxon>
        <taxon>ecological metagenomes</taxon>
    </lineage>
</organism>
<protein>
    <recommendedName>
        <fullName evidence="8">RNA-binding protein AU-1/Ribonuclease E/G domain-containing protein</fullName>
    </recommendedName>
</protein>
<reference evidence="9" key="1">
    <citation type="submission" date="2018-05" db="EMBL/GenBank/DDBJ databases">
        <authorList>
            <person name="Lanie J.A."/>
            <person name="Ng W.-L."/>
            <person name="Kazmierczak K.M."/>
            <person name="Andrzejewski T.M."/>
            <person name="Davidsen T.M."/>
            <person name="Wayne K.J."/>
            <person name="Tettelin H."/>
            <person name="Glass J.I."/>
            <person name="Rusch D."/>
            <person name="Podicherti R."/>
            <person name="Tsui H.-C.T."/>
            <person name="Winkler M.E."/>
        </authorList>
    </citation>
    <scope>NUCLEOTIDE SEQUENCE</scope>
</reference>
<feature type="domain" description="RNA-binding protein AU-1/Ribonuclease E/G" evidence="8">
    <location>
        <begin position="63"/>
        <end position="333"/>
    </location>
</feature>
<dbReference type="PANTHER" id="PTHR30001">
    <property type="entry name" value="RIBONUCLEASE"/>
    <property type="match status" value="1"/>
</dbReference>
<keyword evidence="3" id="KW-0479">Metal-binding</keyword>
<evidence type="ECO:0000256" key="1">
    <source>
        <dbReference type="ARBA" id="ARBA00001946"/>
    </source>
</evidence>
<dbReference type="Gene3D" id="2.40.50.140">
    <property type="entry name" value="Nucleic acid-binding proteins"/>
    <property type="match status" value="1"/>
</dbReference>
<dbReference type="PANTHER" id="PTHR30001:SF1">
    <property type="entry name" value="RIBONUCLEASE E_G-LIKE PROTEIN, CHLOROPLASTIC"/>
    <property type="match status" value="1"/>
</dbReference>
<comment type="cofactor">
    <cofactor evidence="1">
        <name>Mg(2+)</name>
        <dbReference type="ChEBI" id="CHEBI:18420"/>
    </cofactor>
</comment>
<dbReference type="EMBL" id="UINC01070276">
    <property type="protein sequence ID" value="SVC04299.1"/>
    <property type="molecule type" value="Genomic_DNA"/>
</dbReference>
<dbReference type="InterPro" id="IPR004659">
    <property type="entry name" value="RNase_E/G"/>
</dbReference>
<evidence type="ECO:0000256" key="6">
    <source>
        <dbReference type="ARBA" id="ARBA00022842"/>
    </source>
</evidence>
<keyword evidence="7" id="KW-0694">RNA-binding</keyword>
<evidence type="ECO:0000256" key="4">
    <source>
        <dbReference type="ARBA" id="ARBA00022759"/>
    </source>
</evidence>
<feature type="non-terminal residue" evidence="9">
    <location>
        <position position="353"/>
    </location>
</feature>
<name>A0A382IY73_9ZZZZ</name>
<keyword evidence="2" id="KW-0540">Nuclease</keyword>
<evidence type="ECO:0000256" key="7">
    <source>
        <dbReference type="ARBA" id="ARBA00022884"/>
    </source>
</evidence>
<keyword evidence="5" id="KW-0378">Hydrolase</keyword>
<keyword evidence="6" id="KW-0460">Magnesium</keyword>
<evidence type="ECO:0000256" key="2">
    <source>
        <dbReference type="ARBA" id="ARBA00022722"/>
    </source>
</evidence>
<dbReference type="Pfam" id="PF10150">
    <property type="entry name" value="RNase_E_G"/>
    <property type="match status" value="1"/>
</dbReference>
<keyword evidence="4" id="KW-0255">Endonuclease</keyword>
<dbReference type="GO" id="GO:0003723">
    <property type="term" value="F:RNA binding"/>
    <property type="evidence" value="ECO:0007669"/>
    <property type="project" value="UniProtKB-KW"/>
</dbReference>
<dbReference type="GO" id="GO:0004519">
    <property type="term" value="F:endonuclease activity"/>
    <property type="evidence" value="ECO:0007669"/>
    <property type="project" value="UniProtKB-KW"/>
</dbReference>
<accession>A0A382IY73</accession>
<feature type="non-terminal residue" evidence="9">
    <location>
        <position position="1"/>
    </location>
</feature>
<dbReference type="AlphaFoldDB" id="A0A382IY73"/>
<proteinExistence type="predicted"/>
<evidence type="ECO:0000259" key="8">
    <source>
        <dbReference type="Pfam" id="PF10150"/>
    </source>
</evidence>
<dbReference type="GO" id="GO:0006364">
    <property type="term" value="P:rRNA processing"/>
    <property type="evidence" value="ECO:0007669"/>
    <property type="project" value="TreeGrafter"/>
</dbReference>
<dbReference type="GO" id="GO:0004540">
    <property type="term" value="F:RNA nuclease activity"/>
    <property type="evidence" value="ECO:0007669"/>
    <property type="project" value="InterPro"/>
</dbReference>
<dbReference type="GO" id="GO:0016787">
    <property type="term" value="F:hydrolase activity"/>
    <property type="evidence" value="ECO:0007669"/>
    <property type="project" value="UniProtKB-KW"/>
</dbReference>
<sequence length="353" mass="40472">EADDPVEKNPDPIVTDEINRTTNRYRLKRYKIQEVIKPNQVILTQVLKDERGLKGAALSTFISIAGKYIVLMPNTPKGGGISRKIFNPGDRKKIRVLLNEIDIPKEMGLIVRTAGANKTKNEINHDLQNLIKVWNLIKENAMNSIAPTLIHHESEIIKRTLRDMYDDKTKSIIVEGNEGYKKAQNFMKMMMPSHVKKIKKYRDKIPLFFKENIESKLNEIYETKVKLSSGGYLVINPTEALVSIDVNSGKSIKQKNVESTALDTNLEATEEIARQIKIRDLSGLIIIDFIDMLSYGNKRLVERKMKEKCRTDRARIQIGRISSFGLLEMSRQRLRESSVKWQISLTNESFSLK</sequence>
<evidence type="ECO:0000313" key="9">
    <source>
        <dbReference type="EMBL" id="SVC04299.1"/>
    </source>
</evidence>
<dbReference type="GO" id="GO:0005737">
    <property type="term" value="C:cytoplasm"/>
    <property type="evidence" value="ECO:0007669"/>
    <property type="project" value="TreeGrafter"/>
</dbReference>
<dbReference type="NCBIfam" id="TIGR00757">
    <property type="entry name" value="RNaseEG"/>
    <property type="match status" value="1"/>
</dbReference>
<dbReference type="GO" id="GO:0046872">
    <property type="term" value="F:metal ion binding"/>
    <property type="evidence" value="ECO:0007669"/>
    <property type="project" value="UniProtKB-KW"/>
</dbReference>
<gene>
    <name evidence="9" type="ORF">METZ01_LOCUS257153</name>
</gene>